<dbReference type="EMBL" id="CP023344">
    <property type="protein sequence ID" value="ATC65029.1"/>
    <property type="molecule type" value="Genomic_DNA"/>
</dbReference>
<dbReference type="InterPro" id="IPR015655">
    <property type="entry name" value="PP2C"/>
</dbReference>
<evidence type="ECO:0000313" key="3">
    <source>
        <dbReference type="Proteomes" id="UP000217265"/>
    </source>
</evidence>
<protein>
    <submittedName>
        <fullName evidence="2">Protein phosphatase</fullName>
    </submittedName>
</protein>
<name>A0A290Q8Q1_9BACT</name>
<dbReference type="Gene3D" id="3.60.40.10">
    <property type="entry name" value="PPM-type phosphatase domain"/>
    <property type="match status" value="1"/>
</dbReference>
<evidence type="ECO:0000259" key="1">
    <source>
        <dbReference type="PROSITE" id="PS51746"/>
    </source>
</evidence>
<dbReference type="PROSITE" id="PS51746">
    <property type="entry name" value="PPM_2"/>
    <property type="match status" value="1"/>
</dbReference>
<gene>
    <name evidence="2" type="ORF">CMV30_14245</name>
</gene>
<dbReference type="InterPro" id="IPR036457">
    <property type="entry name" value="PPM-type-like_dom_sf"/>
</dbReference>
<dbReference type="SMART" id="SM00331">
    <property type="entry name" value="PP2C_SIG"/>
    <property type="match status" value="1"/>
</dbReference>
<dbReference type="AlphaFoldDB" id="A0A290Q8Q1"/>
<dbReference type="SUPFAM" id="SSF81606">
    <property type="entry name" value="PP2C-like"/>
    <property type="match status" value="1"/>
</dbReference>
<dbReference type="GO" id="GO:0004722">
    <property type="term" value="F:protein serine/threonine phosphatase activity"/>
    <property type="evidence" value="ECO:0007669"/>
    <property type="project" value="InterPro"/>
</dbReference>
<keyword evidence="3" id="KW-1185">Reference proteome</keyword>
<dbReference type="RefSeq" id="WP_096056660.1">
    <property type="nucleotide sequence ID" value="NZ_CP023344.1"/>
</dbReference>
<dbReference type="Proteomes" id="UP000217265">
    <property type="component" value="Chromosome"/>
</dbReference>
<organism evidence="2 3">
    <name type="scientific">Nibricoccus aquaticus</name>
    <dbReference type="NCBI Taxonomy" id="2576891"/>
    <lineage>
        <taxon>Bacteria</taxon>
        <taxon>Pseudomonadati</taxon>
        <taxon>Verrucomicrobiota</taxon>
        <taxon>Opitutia</taxon>
        <taxon>Opitutales</taxon>
        <taxon>Opitutaceae</taxon>
        <taxon>Nibricoccus</taxon>
    </lineage>
</organism>
<proteinExistence type="predicted"/>
<dbReference type="SMART" id="SM00332">
    <property type="entry name" value="PP2Cc"/>
    <property type="match status" value="1"/>
</dbReference>
<dbReference type="PANTHER" id="PTHR47992">
    <property type="entry name" value="PROTEIN PHOSPHATASE"/>
    <property type="match status" value="1"/>
</dbReference>
<dbReference type="Pfam" id="PF13672">
    <property type="entry name" value="PP2C_2"/>
    <property type="match status" value="1"/>
</dbReference>
<accession>A0A290Q8Q1</accession>
<dbReference type="OrthoDB" id="9801841at2"/>
<sequence>MAQPSTPHAPVPRLNWSGLTDVGKVRTNNEDSFLGIAFDGHEVRYLGKIGESSMASTDFVFAVSDGMGGANSGEFASRIAVDKITRLLPKGFRLSAQGMSSGFPDLIGELFSAIHRDMIKMGQAYEECAGMGATLSLCWFTPEWMYFGHLGDSRVYYLPKNGPMTQVTHDHSQVGWMRRNGQLNEREARFHPRRNALQQALGAGHQFIDPHIGAVGYQTGDRFLICSDGLIDGLWDHRIEDLLRNPAEGQTPAQQLVTEAVAESGRDNTTAVVIEVR</sequence>
<evidence type="ECO:0000313" key="2">
    <source>
        <dbReference type="EMBL" id="ATC65029.1"/>
    </source>
</evidence>
<feature type="domain" description="PPM-type phosphatase" evidence="1">
    <location>
        <begin position="42"/>
        <end position="276"/>
    </location>
</feature>
<reference evidence="2 3" key="1">
    <citation type="submission" date="2017-09" db="EMBL/GenBank/DDBJ databases">
        <title>Complete genome sequence of Verrucomicrobial strain HZ-65, isolated from freshwater.</title>
        <authorList>
            <person name="Choi A."/>
        </authorList>
    </citation>
    <scope>NUCLEOTIDE SEQUENCE [LARGE SCALE GENOMIC DNA]</scope>
    <source>
        <strain evidence="2 3">HZ-65</strain>
    </source>
</reference>
<dbReference type="KEGG" id="vbh:CMV30_14245"/>
<dbReference type="InterPro" id="IPR001932">
    <property type="entry name" value="PPM-type_phosphatase-like_dom"/>
</dbReference>
<dbReference type="CDD" id="cd00143">
    <property type="entry name" value="PP2Cc"/>
    <property type="match status" value="1"/>
</dbReference>